<dbReference type="RefSeq" id="WP_174134374.1">
    <property type="nucleotide sequence ID" value="NZ_JABUFE010000001.1"/>
</dbReference>
<comment type="caution">
    <text evidence="2">The sequence shown here is derived from an EMBL/GenBank/DDBJ whole genome shotgun (WGS) entry which is preliminary data.</text>
</comment>
<accession>A0ABX2ISR2</accession>
<feature type="transmembrane region" description="Helical" evidence="1">
    <location>
        <begin position="12"/>
        <end position="42"/>
    </location>
</feature>
<keyword evidence="1" id="KW-1133">Transmembrane helix</keyword>
<proteinExistence type="predicted"/>
<evidence type="ECO:0000313" key="2">
    <source>
        <dbReference type="EMBL" id="NSX53248.1"/>
    </source>
</evidence>
<keyword evidence="3" id="KW-1185">Reference proteome</keyword>
<protein>
    <submittedName>
        <fullName evidence="2">Uncharacterized protein</fullName>
    </submittedName>
</protein>
<evidence type="ECO:0000256" key="1">
    <source>
        <dbReference type="SAM" id="Phobius"/>
    </source>
</evidence>
<feature type="transmembrane region" description="Helical" evidence="1">
    <location>
        <begin position="73"/>
        <end position="96"/>
    </location>
</feature>
<sequence length="437" mass="49051">MEALLLIIGELLVFAIYPFLSVIFGIVAAILEAVVTFFIMIFQALFEAKRDKKTEQKTPDQAPAPIKRKRRKYLHWIAVPLVFVGVAVVTINYLAFDAAVGLALGQIEKRTDYEIEYTGASGDIFTGQLTIRDLEIRDRTGLRDTGLMMGFAENLEIDVNMWTLLSRDVVIEKLVLNDAVGTIVLPPKREKQNTDRSQRDGEPRRKRGFTVNDLAFSDISIIAIGADQKSHSLQIAQATSQPFRSHMAVFDLFLRSNLDANVNDVPLVVRTTVLSEYGRRTEWRFDDVPVTTAASFVDRAPFTWLNGGTISAHVQDEWDLTDDYIDMDWQLDLKDTKIDAPDDAGRTQRLVISVLDKVVEDRGGNASLGFQMRFDQDGLRNGATTDMTVFWDALLDGVIKAISDNLGERAEETEERINTLGDRIKGIFQSDDQIAPE</sequence>
<gene>
    <name evidence="2" type="ORF">HRQ87_00360</name>
</gene>
<name>A0ABX2ISR2_9RHOB</name>
<dbReference type="EMBL" id="JABUFE010000001">
    <property type="protein sequence ID" value="NSX53248.1"/>
    <property type="molecule type" value="Genomic_DNA"/>
</dbReference>
<keyword evidence="1" id="KW-0472">Membrane</keyword>
<evidence type="ECO:0000313" key="3">
    <source>
        <dbReference type="Proteomes" id="UP000777935"/>
    </source>
</evidence>
<organism evidence="2 3">
    <name type="scientific">Parasulfitobacter algicola</name>
    <dbReference type="NCBI Taxonomy" id="2614809"/>
    <lineage>
        <taxon>Bacteria</taxon>
        <taxon>Pseudomonadati</taxon>
        <taxon>Pseudomonadota</taxon>
        <taxon>Alphaproteobacteria</taxon>
        <taxon>Rhodobacterales</taxon>
        <taxon>Roseobacteraceae</taxon>
        <taxon>Parasulfitobacter</taxon>
    </lineage>
</organism>
<dbReference type="Proteomes" id="UP000777935">
    <property type="component" value="Unassembled WGS sequence"/>
</dbReference>
<reference evidence="2 3" key="1">
    <citation type="submission" date="2020-06" db="EMBL/GenBank/DDBJ databases">
        <title>Sulfitobacter algicola sp. nov., isolated from green algae.</title>
        <authorList>
            <person name="Wang C."/>
        </authorList>
    </citation>
    <scope>NUCLEOTIDE SEQUENCE [LARGE SCALE GENOMIC DNA]</scope>
    <source>
        <strain evidence="2 3">1151</strain>
    </source>
</reference>
<keyword evidence="1" id="KW-0812">Transmembrane</keyword>